<keyword evidence="3" id="KW-1185">Reference proteome</keyword>
<dbReference type="AlphaFoldDB" id="A0A1R3KCS9"/>
<sequence>MASTNDKDERRKKMAEKGLKSHVSHNIGTKPKPFFISFTTC</sequence>
<comment type="caution">
    <text evidence="2">The sequence shown here is derived from an EMBL/GenBank/DDBJ whole genome shotgun (WGS) entry which is preliminary data.</text>
</comment>
<name>A0A1R3KCS9_9ROSI</name>
<proteinExistence type="predicted"/>
<organism evidence="2 3">
    <name type="scientific">Corchorus olitorius</name>
    <dbReference type="NCBI Taxonomy" id="93759"/>
    <lineage>
        <taxon>Eukaryota</taxon>
        <taxon>Viridiplantae</taxon>
        <taxon>Streptophyta</taxon>
        <taxon>Embryophyta</taxon>
        <taxon>Tracheophyta</taxon>
        <taxon>Spermatophyta</taxon>
        <taxon>Magnoliopsida</taxon>
        <taxon>eudicotyledons</taxon>
        <taxon>Gunneridae</taxon>
        <taxon>Pentapetalae</taxon>
        <taxon>rosids</taxon>
        <taxon>malvids</taxon>
        <taxon>Malvales</taxon>
        <taxon>Malvaceae</taxon>
        <taxon>Grewioideae</taxon>
        <taxon>Apeibeae</taxon>
        <taxon>Corchorus</taxon>
    </lineage>
</organism>
<evidence type="ECO:0000256" key="1">
    <source>
        <dbReference type="SAM" id="MobiDB-lite"/>
    </source>
</evidence>
<evidence type="ECO:0000313" key="3">
    <source>
        <dbReference type="Proteomes" id="UP000187203"/>
    </source>
</evidence>
<protein>
    <submittedName>
        <fullName evidence="2">Uncharacterized protein</fullName>
    </submittedName>
</protein>
<gene>
    <name evidence="2" type="ORF">COLO4_09247</name>
</gene>
<evidence type="ECO:0000313" key="2">
    <source>
        <dbReference type="EMBL" id="OMP04849.1"/>
    </source>
</evidence>
<feature type="region of interest" description="Disordered" evidence="1">
    <location>
        <begin position="1"/>
        <end position="26"/>
    </location>
</feature>
<reference evidence="3" key="1">
    <citation type="submission" date="2013-09" db="EMBL/GenBank/DDBJ databases">
        <title>Corchorus olitorius genome sequencing.</title>
        <authorList>
            <person name="Alam M."/>
            <person name="Haque M.S."/>
            <person name="Islam M.S."/>
            <person name="Emdad E.M."/>
            <person name="Islam M.M."/>
            <person name="Ahmed B."/>
            <person name="Halim A."/>
            <person name="Hossen Q.M.M."/>
            <person name="Hossain M.Z."/>
            <person name="Ahmed R."/>
            <person name="Khan M.M."/>
            <person name="Islam R."/>
            <person name="Rashid M.M."/>
            <person name="Khan S.A."/>
            <person name="Rahman M.S."/>
            <person name="Alam M."/>
            <person name="Yahiya A.S."/>
            <person name="Khan M.S."/>
            <person name="Azam M.S."/>
            <person name="Haque T."/>
            <person name="Lashkar M.Z.H."/>
            <person name="Akhand A.I."/>
            <person name="Morshed G."/>
            <person name="Roy S."/>
            <person name="Uddin K.S."/>
            <person name="Rabeya T."/>
            <person name="Hossain A.S."/>
            <person name="Chowdhury A."/>
            <person name="Snigdha A.R."/>
            <person name="Mortoza M.S."/>
            <person name="Matin S.A."/>
            <person name="Hoque S.M.E."/>
            <person name="Islam M.K."/>
            <person name="Roy D.K."/>
            <person name="Haider R."/>
            <person name="Moosa M.M."/>
            <person name="Elias S.M."/>
            <person name="Hasan A.M."/>
            <person name="Jahan S."/>
            <person name="Shafiuddin M."/>
            <person name="Mahmood N."/>
            <person name="Shommy N.S."/>
        </authorList>
    </citation>
    <scope>NUCLEOTIDE SEQUENCE [LARGE SCALE GENOMIC DNA]</scope>
    <source>
        <strain evidence="3">cv. O-4</strain>
    </source>
</reference>
<accession>A0A1R3KCS9</accession>
<dbReference type="Proteomes" id="UP000187203">
    <property type="component" value="Unassembled WGS sequence"/>
</dbReference>
<dbReference type="EMBL" id="AWUE01014171">
    <property type="protein sequence ID" value="OMP04849.1"/>
    <property type="molecule type" value="Genomic_DNA"/>
</dbReference>
<feature type="compositionally biased region" description="Basic and acidic residues" evidence="1">
    <location>
        <begin position="1"/>
        <end position="19"/>
    </location>
</feature>